<keyword evidence="4" id="KW-1185">Reference proteome</keyword>
<evidence type="ECO:0000256" key="2">
    <source>
        <dbReference type="ARBA" id="ARBA00023125"/>
    </source>
</evidence>
<dbReference type="Pfam" id="PF03221">
    <property type="entry name" value="HTH_Tnp_Tc5"/>
    <property type="match status" value="1"/>
</dbReference>
<gene>
    <name evidence="5" type="primary">LOC117208193</name>
</gene>
<dbReference type="RefSeq" id="XP_033305050.1">
    <property type="nucleotide sequence ID" value="XM_033449159.1"/>
</dbReference>
<dbReference type="KEGG" id="bbif:117208193"/>
<dbReference type="InterPro" id="IPR050863">
    <property type="entry name" value="CenT-Element_Derived"/>
</dbReference>
<organism evidence="4 5">
    <name type="scientific">Bombus bifarius</name>
    <dbReference type="NCBI Taxonomy" id="103933"/>
    <lineage>
        <taxon>Eukaryota</taxon>
        <taxon>Metazoa</taxon>
        <taxon>Ecdysozoa</taxon>
        <taxon>Arthropoda</taxon>
        <taxon>Hexapoda</taxon>
        <taxon>Insecta</taxon>
        <taxon>Pterygota</taxon>
        <taxon>Neoptera</taxon>
        <taxon>Endopterygota</taxon>
        <taxon>Hymenoptera</taxon>
        <taxon>Apocrita</taxon>
        <taxon>Aculeata</taxon>
        <taxon>Apoidea</taxon>
        <taxon>Anthophila</taxon>
        <taxon>Apidae</taxon>
        <taxon>Bombus</taxon>
        <taxon>Pyrobombus</taxon>
    </lineage>
</organism>
<evidence type="ECO:0000259" key="3">
    <source>
        <dbReference type="PROSITE" id="PS51253"/>
    </source>
</evidence>
<dbReference type="SMART" id="SM00674">
    <property type="entry name" value="CENPB"/>
    <property type="match status" value="1"/>
</dbReference>
<evidence type="ECO:0000313" key="4">
    <source>
        <dbReference type="Proteomes" id="UP000515164"/>
    </source>
</evidence>
<sequence>EETNHNIYGATIKSLRRHKSNKYYSVVIKYNVDKSTIRRIKRNTAKILEFADKRRIQKRRQRIRKPLYEELDQYLLTWFKEKKTSGDHLSDALLFKKATELRDNMGSCSSFRVSDGLRGLARFKKRHNIRLMRTNGRNVVANEEGANKFIKDFEKLMKREDITKENIYNVDNTFLLWKTLPSKILAETKIKKYP</sequence>
<dbReference type="GeneID" id="117208193"/>
<protein>
    <submittedName>
        <fullName evidence="5">Tigger transposable element-derived protein 2-like</fullName>
    </submittedName>
</protein>
<evidence type="ECO:0000256" key="1">
    <source>
        <dbReference type="ARBA" id="ARBA00004123"/>
    </source>
</evidence>
<dbReference type="AlphaFoldDB" id="A0A6P8MRQ6"/>
<dbReference type="Gene3D" id="1.10.10.60">
    <property type="entry name" value="Homeodomain-like"/>
    <property type="match status" value="1"/>
</dbReference>
<name>A0A6P8MRQ6_9HYME</name>
<accession>A0A6P8MRQ6</accession>
<evidence type="ECO:0000313" key="5">
    <source>
        <dbReference type="RefSeq" id="XP_033305050.1"/>
    </source>
</evidence>
<dbReference type="SUPFAM" id="SSF46689">
    <property type="entry name" value="Homeodomain-like"/>
    <property type="match status" value="1"/>
</dbReference>
<proteinExistence type="predicted"/>
<feature type="domain" description="HTH CENPB-type" evidence="3">
    <location>
        <begin position="59"/>
        <end position="133"/>
    </location>
</feature>
<dbReference type="GO" id="GO:0005634">
    <property type="term" value="C:nucleus"/>
    <property type="evidence" value="ECO:0007669"/>
    <property type="project" value="UniProtKB-SubCell"/>
</dbReference>
<dbReference type="InterPro" id="IPR006600">
    <property type="entry name" value="HTH_CenpB_DNA-bd_dom"/>
</dbReference>
<dbReference type="Proteomes" id="UP000515164">
    <property type="component" value="Unplaced"/>
</dbReference>
<reference evidence="5" key="1">
    <citation type="submission" date="2025-08" db="UniProtKB">
        <authorList>
            <consortium name="RefSeq"/>
        </authorList>
    </citation>
    <scope>IDENTIFICATION</scope>
    <source>
        <tissue evidence="5">Muscle</tissue>
    </source>
</reference>
<dbReference type="PANTHER" id="PTHR19303">
    <property type="entry name" value="TRANSPOSON"/>
    <property type="match status" value="1"/>
</dbReference>
<keyword evidence="2" id="KW-0238">DNA-binding</keyword>
<dbReference type="InterPro" id="IPR009057">
    <property type="entry name" value="Homeodomain-like_sf"/>
</dbReference>
<dbReference type="PANTHER" id="PTHR19303:SF16">
    <property type="entry name" value="JERKY PROTEIN HOMOLOG-LIKE"/>
    <property type="match status" value="1"/>
</dbReference>
<dbReference type="GO" id="GO:0003677">
    <property type="term" value="F:DNA binding"/>
    <property type="evidence" value="ECO:0007669"/>
    <property type="project" value="UniProtKB-KW"/>
</dbReference>
<feature type="non-terminal residue" evidence="5">
    <location>
        <position position="1"/>
    </location>
</feature>
<comment type="subcellular location">
    <subcellularLocation>
        <location evidence="1">Nucleus</location>
    </subcellularLocation>
</comment>
<dbReference type="PROSITE" id="PS51253">
    <property type="entry name" value="HTH_CENPB"/>
    <property type="match status" value="1"/>
</dbReference>